<protein>
    <submittedName>
        <fullName evidence="1">Uncharacterized protein</fullName>
    </submittedName>
</protein>
<comment type="caution">
    <text evidence="1">The sequence shown here is derived from an EMBL/GenBank/DDBJ whole genome shotgun (WGS) entry which is preliminary data.</text>
</comment>
<gene>
    <name evidence="1" type="ORF">DL546_001310</name>
</gene>
<dbReference type="Proteomes" id="UP000275385">
    <property type="component" value="Unassembled WGS sequence"/>
</dbReference>
<evidence type="ECO:0000313" key="1">
    <source>
        <dbReference type="EMBL" id="RKU40456.1"/>
    </source>
</evidence>
<dbReference type="AlphaFoldDB" id="A0A420XXT5"/>
<evidence type="ECO:0000313" key="2">
    <source>
        <dbReference type="Proteomes" id="UP000275385"/>
    </source>
</evidence>
<name>A0A420XXT5_9PEZI</name>
<sequence length="225" mass="25329">MASSSRQPSLAERISSGIQECQTARTCATELWKQISDLDKLEICIVDFNAKITRMVQRIASVPGLSTLREELLDLPLLLLAYQNISANRHWMRNRGALFKLYEKGIRFEPLVRVRVEAGWTPDYDHLVEMRDFTRQVQQKLAVMGQTSNTAYVSALKEAAEIVTTEWGRFTRALGVEDSEEEGVVYNLSTNHLVLNACLRAIGEIKTNLVDKAKASPRIGDIFSA</sequence>
<proteinExistence type="predicted"/>
<reference evidence="1 2" key="1">
    <citation type="submission" date="2018-08" db="EMBL/GenBank/DDBJ databases">
        <title>Draft genome of the lignicolous fungus Coniochaeta pulveracea.</title>
        <authorList>
            <person name="Borstlap C.J."/>
            <person name="De Witt R.N."/>
            <person name="Botha A."/>
            <person name="Volschenk H."/>
        </authorList>
    </citation>
    <scope>NUCLEOTIDE SEQUENCE [LARGE SCALE GENOMIC DNA]</scope>
    <source>
        <strain evidence="1 2">CAB683</strain>
    </source>
</reference>
<dbReference type="EMBL" id="QVQW01000103">
    <property type="protein sequence ID" value="RKU40456.1"/>
    <property type="molecule type" value="Genomic_DNA"/>
</dbReference>
<accession>A0A420XXT5</accession>
<keyword evidence="2" id="KW-1185">Reference proteome</keyword>
<organism evidence="1 2">
    <name type="scientific">Coniochaeta pulveracea</name>
    <dbReference type="NCBI Taxonomy" id="177199"/>
    <lineage>
        <taxon>Eukaryota</taxon>
        <taxon>Fungi</taxon>
        <taxon>Dikarya</taxon>
        <taxon>Ascomycota</taxon>
        <taxon>Pezizomycotina</taxon>
        <taxon>Sordariomycetes</taxon>
        <taxon>Sordariomycetidae</taxon>
        <taxon>Coniochaetales</taxon>
        <taxon>Coniochaetaceae</taxon>
        <taxon>Coniochaeta</taxon>
    </lineage>
</organism>